<evidence type="ECO:0000313" key="2">
    <source>
        <dbReference type="Proteomes" id="UP000603904"/>
    </source>
</evidence>
<evidence type="ECO:0000313" key="1">
    <source>
        <dbReference type="EMBL" id="GIH37748.1"/>
    </source>
</evidence>
<proteinExistence type="predicted"/>
<dbReference type="Pfam" id="PF04075">
    <property type="entry name" value="F420H2_quin_red"/>
    <property type="match status" value="1"/>
</dbReference>
<dbReference type="NCBIfam" id="TIGR00026">
    <property type="entry name" value="hi_GC_TIGR00026"/>
    <property type="match status" value="1"/>
</dbReference>
<accession>A0ABQ4FSH3</accession>
<dbReference type="InterPro" id="IPR012349">
    <property type="entry name" value="Split_barrel_FMN-bd"/>
</dbReference>
<protein>
    <recommendedName>
        <fullName evidence="3">Nitroreductase family deazaflavin-dependent oxidoreductase</fullName>
    </recommendedName>
</protein>
<evidence type="ECO:0008006" key="3">
    <source>
        <dbReference type="Google" id="ProtNLM"/>
    </source>
</evidence>
<organism evidence="1 2">
    <name type="scientific">Microbispora corallina</name>
    <dbReference type="NCBI Taxonomy" id="83302"/>
    <lineage>
        <taxon>Bacteria</taxon>
        <taxon>Bacillati</taxon>
        <taxon>Actinomycetota</taxon>
        <taxon>Actinomycetes</taxon>
        <taxon>Streptosporangiales</taxon>
        <taxon>Streptosporangiaceae</taxon>
        <taxon>Microbispora</taxon>
    </lineage>
</organism>
<gene>
    <name evidence="1" type="ORF">Mco01_07480</name>
</gene>
<reference evidence="1 2" key="1">
    <citation type="submission" date="2021-01" db="EMBL/GenBank/DDBJ databases">
        <title>Whole genome shotgun sequence of Microbispora corallina NBRC 16416.</title>
        <authorList>
            <person name="Komaki H."/>
            <person name="Tamura T."/>
        </authorList>
    </citation>
    <scope>NUCLEOTIDE SEQUENCE [LARGE SCALE GENOMIC DNA]</scope>
    <source>
        <strain evidence="1 2">NBRC 16416</strain>
    </source>
</reference>
<dbReference type="InterPro" id="IPR004378">
    <property type="entry name" value="F420H2_quin_Rdtase"/>
</dbReference>
<dbReference type="RefSeq" id="WP_204055448.1">
    <property type="nucleotide sequence ID" value="NZ_BAAAGP010000001.1"/>
</dbReference>
<dbReference type="Gene3D" id="2.30.110.10">
    <property type="entry name" value="Electron Transport, Fmn-binding Protein, Chain A"/>
    <property type="match status" value="1"/>
</dbReference>
<dbReference type="EMBL" id="BOOC01000002">
    <property type="protein sequence ID" value="GIH37748.1"/>
    <property type="molecule type" value="Genomic_DNA"/>
</dbReference>
<dbReference type="Proteomes" id="UP000603904">
    <property type="component" value="Unassembled WGS sequence"/>
</dbReference>
<comment type="caution">
    <text evidence="1">The sequence shown here is derived from an EMBL/GenBank/DDBJ whole genome shotgun (WGS) entry which is preliminary data.</text>
</comment>
<name>A0ABQ4FSH3_9ACTN</name>
<sequence length="151" mass="16357">MSAHSTISRSHRVRNRIFVFLHRVGLPIGPIHLLTVPGRKSGLPRTTPVAPVVVDGVHYVLQAYPNSDWAKNARAAGQGVLTRGRRSQAVDLAEVPEAQRADILREFPRQNPLGVRAFVQNGLVDSPSPESFAAAAPRCTLFSATPRGAHT</sequence>
<keyword evidence="2" id="KW-1185">Reference proteome</keyword>